<evidence type="ECO:0000313" key="3">
    <source>
        <dbReference type="Proteomes" id="UP000192578"/>
    </source>
</evidence>
<protein>
    <submittedName>
        <fullName evidence="2">Uncharacterized protein</fullName>
    </submittedName>
</protein>
<gene>
    <name evidence="2" type="ORF">BV898_17688</name>
</gene>
<name>A0A9X6RMD9_HYPEX</name>
<sequence length="106" mass="12064">MEKYVIWIVSIGLGIMMTFQQVNGLPVLTNGGDSYQDAPAKRQLDRAAKRSIPSKQQSVARMEQQKTPTGLSRPDETWRDWLLVRPEDAYWMSTGYDYPAVTAEEP</sequence>
<evidence type="ECO:0000313" key="2">
    <source>
        <dbReference type="EMBL" id="OWA53254.1"/>
    </source>
</evidence>
<organism evidence="2 3">
    <name type="scientific">Hypsibius exemplaris</name>
    <name type="common">Freshwater tardigrade</name>
    <dbReference type="NCBI Taxonomy" id="2072580"/>
    <lineage>
        <taxon>Eukaryota</taxon>
        <taxon>Metazoa</taxon>
        <taxon>Ecdysozoa</taxon>
        <taxon>Tardigrada</taxon>
        <taxon>Eutardigrada</taxon>
        <taxon>Parachela</taxon>
        <taxon>Hypsibioidea</taxon>
        <taxon>Hypsibiidae</taxon>
        <taxon>Hypsibius</taxon>
    </lineage>
</organism>
<feature type="compositionally biased region" description="Basic and acidic residues" evidence="1">
    <location>
        <begin position="39"/>
        <end position="48"/>
    </location>
</feature>
<feature type="compositionally biased region" description="Polar residues" evidence="1">
    <location>
        <begin position="53"/>
        <end position="70"/>
    </location>
</feature>
<keyword evidence="3" id="KW-1185">Reference proteome</keyword>
<dbReference type="AlphaFoldDB" id="A0A9X6RMD9"/>
<comment type="caution">
    <text evidence="2">The sequence shown here is derived from an EMBL/GenBank/DDBJ whole genome shotgun (WGS) entry which is preliminary data.</text>
</comment>
<dbReference type="Proteomes" id="UP000192578">
    <property type="component" value="Unassembled WGS sequence"/>
</dbReference>
<feature type="region of interest" description="Disordered" evidence="1">
    <location>
        <begin position="31"/>
        <end position="74"/>
    </location>
</feature>
<accession>A0A9X6RMD9</accession>
<evidence type="ECO:0000256" key="1">
    <source>
        <dbReference type="SAM" id="MobiDB-lite"/>
    </source>
</evidence>
<proteinExistence type="predicted"/>
<dbReference type="EMBL" id="MTYJ01000310">
    <property type="protein sequence ID" value="OWA53254.1"/>
    <property type="molecule type" value="Genomic_DNA"/>
</dbReference>
<reference evidence="3" key="1">
    <citation type="submission" date="2017-01" db="EMBL/GenBank/DDBJ databases">
        <title>Comparative genomics of anhydrobiosis in the tardigrade Hypsibius dujardini.</title>
        <authorList>
            <person name="Yoshida Y."/>
            <person name="Koutsovoulos G."/>
            <person name="Laetsch D."/>
            <person name="Stevens L."/>
            <person name="Kumar S."/>
            <person name="Horikawa D."/>
            <person name="Ishino K."/>
            <person name="Komine S."/>
            <person name="Tomita M."/>
            <person name="Blaxter M."/>
            <person name="Arakawa K."/>
        </authorList>
    </citation>
    <scope>NUCLEOTIDE SEQUENCE [LARGE SCALE GENOMIC DNA]</scope>
    <source>
        <strain evidence="3">Z151</strain>
    </source>
</reference>